<protein>
    <submittedName>
        <fullName evidence="2">Putative modified peptide</fullName>
    </submittedName>
</protein>
<dbReference type="Proteomes" id="UP000295124">
    <property type="component" value="Unassembled WGS sequence"/>
</dbReference>
<dbReference type="AlphaFoldDB" id="A0A4R4YRL8"/>
<comment type="caution">
    <text evidence="2">The sequence shown here is derived from an EMBL/GenBank/DDBJ whole genome shotgun (WGS) entry which is preliminary data.</text>
</comment>
<gene>
    <name evidence="2" type="ORF">E1263_34920</name>
</gene>
<name>A0A4R4YRL8_9ACTN</name>
<evidence type="ECO:0000313" key="2">
    <source>
        <dbReference type="EMBL" id="TDD47270.1"/>
    </source>
</evidence>
<reference evidence="2 3" key="1">
    <citation type="submission" date="2019-03" db="EMBL/GenBank/DDBJ databases">
        <title>Draft genome sequences of novel Actinobacteria.</title>
        <authorList>
            <person name="Sahin N."/>
            <person name="Ay H."/>
            <person name="Saygin H."/>
        </authorList>
    </citation>
    <scope>NUCLEOTIDE SEQUENCE [LARGE SCALE GENOMIC DNA]</scope>
    <source>
        <strain evidence="2 3">JCM 13523</strain>
    </source>
</reference>
<dbReference type="EMBL" id="SMKX01000155">
    <property type="protein sequence ID" value="TDD47270.1"/>
    <property type="molecule type" value="Genomic_DNA"/>
</dbReference>
<dbReference type="OrthoDB" id="6008593at2"/>
<sequence length="111" mass="11987">MSAVSLTVQDVKLEIPPAVADRLLELLATDDGFRALFARDRRTALMQAGLEVEPEQLRASALSCMVVETLASKGEIAAAREALKAHLTEGGNHNNPHALEAGRMSAVLRRR</sequence>
<dbReference type="InterPro" id="IPR030976">
    <property type="entry name" value="Mod_pep_NH_fam"/>
</dbReference>
<proteinExistence type="predicted"/>
<feature type="region of interest" description="Disordered" evidence="1">
    <location>
        <begin position="88"/>
        <end position="111"/>
    </location>
</feature>
<organism evidence="2 3">
    <name type="scientific">Kribbella antibiotica</name>
    <dbReference type="NCBI Taxonomy" id="190195"/>
    <lineage>
        <taxon>Bacteria</taxon>
        <taxon>Bacillati</taxon>
        <taxon>Actinomycetota</taxon>
        <taxon>Actinomycetes</taxon>
        <taxon>Propionibacteriales</taxon>
        <taxon>Kribbellaceae</taxon>
        <taxon>Kribbella</taxon>
    </lineage>
</organism>
<dbReference type="NCBIfam" id="TIGR04509">
    <property type="entry name" value="mod_pep_NH_fam"/>
    <property type="match status" value="1"/>
</dbReference>
<accession>A0A4R4YRL8</accession>
<evidence type="ECO:0000256" key="1">
    <source>
        <dbReference type="SAM" id="MobiDB-lite"/>
    </source>
</evidence>
<keyword evidence="3" id="KW-1185">Reference proteome</keyword>
<evidence type="ECO:0000313" key="3">
    <source>
        <dbReference type="Proteomes" id="UP000295124"/>
    </source>
</evidence>